<dbReference type="InterPro" id="IPR019826">
    <property type="entry name" value="Carboxylesterase_B_AS"/>
</dbReference>
<dbReference type="eggNOG" id="COG2272">
    <property type="taxonomic scope" value="Bacteria"/>
</dbReference>
<dbReference type="InterPro" id="IPR029058">
    <property type="entry name" value="AB_hydrolase_fold"/>
</dbReference>
<dbReference type="InterPro" id="IPR000997">
    <property type="entry name" value="Cholinesterase"/>
</dbReference>
<dbReference type="EMBL" id="AQPN01000140">
    <property type="protein sequence ID" value="EOR92940.1"/>
    <property type="molecule type" value="Genomic_DNA"/>
</dbReference>
<keyword evidence="2 4" id="KW-0378">Hydrolase</keyword>
<dbReference type="PRINTS" id="PR00878">
    <property type="entry name" value="CHOLNESTRASE"/>
</dbReference>
<evidence type="ECO:0000259" key="5">
    <source>
        <dbReference type="Pfam" id="PF00135"/>
    </source>
</evidence>
<protein>
    <recommendedName>
        <fullName evidence="4">Carboxylic ester hydrolase</fullName>
        <ecNumber evidence="4">3.1.1.-</ecNumber>
    </recommendedName>
</protein>
<accession>R9GN20</accession>
<evidence type="ECO:0000256" key="2">
    <source>
        <dbReference type="ARBA" id="ARBA00022801"/>
    </source>
</evidence>
<keyword evidence="7" id="KW-1185">Reference proteome</keyword>
<dbReference type="SUPFAM" id="SSF53474">
    <property type="entry name" value="alpha/beta-Hydrolases"/>
    <property type="match status" value="1"/>
</dbReference>
<comment type="similarity">
    <text evidence="1 4">Belongs to the type-B carboxylesterase/lipase family.</text>
</comment>
<organism evidence="6 7">
    <name type="scientific">Arcticibacter svalbardensis MN12-7</name>
    <dbReference type="NCBI Taxonomy" id="1150600"/>
    <lineage>
        <taxon>Bacteria</taxon>
        <taxon>Pseudomonadati</taxon>
        <taxon>Bacteroidota</taxon>
        <taxon>Sphingobacteriia</taxon>
        <taxon>Sphingobacteriales</taxon>
        <taxon>Sphingobacteriaceae</taxon>
        <taxon>Arcticibacter</taxon>
    </lineage>
</organism>
<evidence type="ECO:0000256" key="1">
    <source>
        <dbReference type="ARBA" id="ARBA00005964"/>
    </source>
</evidence>
<dbReference type="InterPro" id="IPR019819">
    <property type="entry name" value="Carboxylesterase_B_CS"/>
</dbReference>
<comment type="caution">
    <text evidence="6">The sequence shown here is derived from an EMBL/GenBank/DDBJ whole genome shotgun (WGS) entry which is preliminary data.</text>
</comment>
<keyword evidence="4" id="KW-0732">Signal</keyword>
<reference evidence="6 7" key="1">
    <citation type="journal article" date="2013" name="Genome Announc.">
        <title>Draft Genome Sequence of Arcticibacter svalbardensis Strain MN12-7T, a Member of the Family Sphingobacteriaceae Isolated from an Arctic Soil Sample.</title>
        <authorList>
            <person name="Shivaji S."/>
            <person name="Ara S."/>
            <person name="Prasad S."/>
            <person name="Manasa B.P."/>
            <person name="Begum Z."/>
            <person name="Singh A."/>
            <person name="Kumar Pinnaka A."/>
        </authorList>
    </citation>
    <scope>NUCLEOTIDE SEQUENCE [LARGE SCALE GENOMIC DNA]</scope>
    <source>
        <strain evidence="6 7">MN12-7</strain>
    </source>
</reference>
<feature type="domain" description="Carboxylesterase type B" evidence="5">
    <location>
        <begin position="31"/>
        <end position="535"/>
    </location>
</feature>
<feature type="active site" description="Charge relay system" evidence="3">
    <location>
        <position position="335"/>
    </location>
</feature>
<dbReference type="PANTHER" id="PTHR11559">
    <property type="entry name" value="CARBOXYLESTERASE"/>
    <property type="match status" value="1"/>
</dbReference>
<dbReference type="OrthoDB" id="9775851at2"/>
<feature type="active site" description="Acyl-ester intermediate" evidence="3">
    <location>
        <position position="219"/>
    </location>
</feature>
<dbReference type="AlphaFoldDB" id="R9GN20"/>
<feature type="active site" description="Charge relay system" evidence="3">
    <location>
        <position position="457"/>
    </location>
</feature>
<dbReference type="PATRIC" id="fig|1150600.3.peg.3853"/>
<evidence type="ECO:0000256" key="4">
    <source>
        <dbReference type="RuleBase" id="RU361235"/>
    </source>
</evidence>
<dbReference type="STRING" id="1150600.ADIARSV_3891"/>
<dbReference type="EC" id="3.1.1.-" evidence="4"/>
<sequence length="545" mass="59580">MKLINILISAAMLIPLVSFAQANLPNDKTVQVKILNGILEGTKESSTINSFKGIPFAKPPIGDLRWKEPQDPENWTGIRKADKFGANAMQKKIYGDMIFRSTGMSEDCLYLNVWTPSVKPKESLPVLVYFYGGGFIAGDGSESRYDGESMAKKGIVVLTVNYRLGVFGFLAHPELTKESAHHASGNYGLLDQNAALRWVQQNIAAFGGDPKRVTIAGESAGSISVFAQMASPLSKKLIAGAIGESGAMINPTFAPVSLDQAEKNGVAFAKKSKATSLEALRAMTAGELLDAASVLDAFKTVAAVDGYFLPKEPAAIFAAGEQALVPLLAGWNSTEIPYQSLLGDQATTAENYAEKIKQLYPDHADEVLKLYPGKNQKEVIRSATALASDRFIVYSTWKWIDLQSKTSGKPVYRYLFSKAKPEMTAEFTNAVAGLAGGITKNANAPLHKVPTLAGAPHAFEIEYAMGNLTTNRVYDWKPEDHKISSLMLNYFANFIKTSDPNGPGLPKWAPLSIGEVPYMNIDVRTKQEKEQNRERYIFLDQRYQK</sequence>
<evidence type="ECO:0000256" key="3">
    <source>
        <dbReference type="PIRSR" id="PIRSR600997-1"/>
    </source>
</evidence>
<evidence type="ECO:0000313" key="6">
    <source>
        <dbReference type="EMBL" id="EOR92940.1"/>
    </source>
</evidence>
<dbReference type="InterPro" id="IPR002018">
    <property type="entry name" value="CarbesteraseB"/>
</dbReference>
<dbReference type="GO" id="GO:0004104">
    <property type="term" value="F:cholinesterase activity"/>
    <property type="evidence" value="ECO:0007669"/>
    <property type="project" value="InterPro"/>
</dbReference>
<gene>
    <name evidence="6" type="ORF">ADIARSV_3891</name>
</gene>
<evidence type="ECO:0000313" key="7">
    <source>
        <dbReference type="Proteomes" id="UP000014174"/>
    </source>
</evidence>
<dbReference type="InterPro" id="IPR050309">
    <property type="entry name" value="Type-B_Carboxylest/Lipase"/>
</dbReference>
<name>R9GN20_9SPHI</name>
<feature type="chain" id="PRO_5005145990" description="Carboxylic ester hydrolase" evidence="4">
    <location>
        <begin position="21"/>
        <end position="545"/>
    </location>
</feature>
<dbReference type="Pfam" id="PF00135">
    <property type="entry name" value="COesterase"/>
    <property type="match status" value="1"/>
</dbReference>
<dbReference type="Gene3D" id="3.40.50.1820">
    <property type="entry name" value="alpha/beta hydrolase"/>
    <property type="match status" value="1"/>
</dbReference>
<dbReference type="RefSeq" id="WP_016197111.1">
    <property type="nucleotide sequence ID" value="NZ_AQPN01000140.1"/>
</dbReference>
<dbReference type="Proteomes" id="UP000014174">
    <property type="component" value="Unassembled WGS sequence"/>
</dbReference>
<dbReference type="ESTHER" id="9sphi-r9gn20">
    <property type="family name" value="Carb_B_Bacteria"/>
</dbReference>
<feature type="signal peptide" evidence="4">
    <location>
        <begin position="1"/>
        <end position="20"/>
    </location>
</feature>
<proteinExistence type="inferred from homology"/>
<dbReference type="PROSITE" id="PS00941">
    <property type="entry name" value="CARBOXYLESTERASE_B_2"/>
    <property type="match status" value="1"/>
</dbReference>
<dbReference type="PROSITE" id="PS00122">
    <property type="entry name" value="CARBOXYLESTERASE_B_1"/>
    <property type="match status" value="1"/>
</dbReference>